<dbReference type="PROSITE" id="PS51257">
    <property type="entry name" value="PROKAR_LIPOPROTEIN"/>
    <property type="match status" value="1"/>
</dbReference>
<comment type="caution">
    <text evidence="3">The sequence shown here is derived from an EMBL/GenBank/DDBJ whole genome shotgun (WGS) entry which is preliminary data.</text>
</comment>
<proteinExistence type="predicted"/>
<reference evidence="3 4" key="1">
    <citation type="submission" date="2021-05" db="EMBL/GenBank/DDBJ databases">
        <title>Draft genomes of bacteria isolated from model marine particles.</title>
        <authorList>
            <person name="Datta M.S."/>
            <person name="Schwartzman J.A."/>
            <person name="Enke T.N."/>
            <person name="Saavedra J."/>
            <person name="Cermak N."/>
            <person name="Cordero O.X."/>
        </authorList>
    </citation>
    <scope>NUCLEOTIDE SEQUENCE [LARGE SCALE GENOMIC DNA]</scope>
    <source>
        <strain evidence="3 4">D2M19</strain>
    </source>
</reference>
<dbReference type="Proteomes" id="UP000753376">
    <property type="component" value="Unassembled WGS sequence"/>
</dbReference>
<sequence>MQKVSTCFKKTPLHCITRAALVGLLFAGFSGCATLSEGECKTADWQEIGRKDGSKGYTRARLHKHYEACAEYKVEPQADRYYAGRDAGLKQYCTPRKGFDEGREGNRYRGVCPPDLERGFLAEFSKGEMIHEIDTNIETVERDISRKEQLLSDDDTSSKERLEINRELRELYDKLRELNRDLFRLERLYLLDL</sequence>
<name>A0ABS6A9B3_9GAMM</name>
<evidence type="ECO:0000313" key="4">
    <source>
        <dbReference type="Proteomes" id="UP000753376"/>
    </source>
</evidence>
<evidence type="ECO:0000256" key="1">
    <source>
        <dbReference type="SAM" id="Coils"/>
    </source>
</evidence>
<dbReference type="EMBL" id="JAHKPV010000019">
    <property type="protein sequence ID" value="MBU2874547.1"/>
    <property type="molecule type" value="Genomic_DNA"/>
</dbReference>
<accession>A0ABS6A9B3</accession>
<protein>
    <submittedName>
        <fullName evidence="3">DUF2799 domain-containing protein</fullName>
    </submittedName>
</protein>
<keyword evidence="4" id="KW-1185">Reference proteome</keyword>
<evidence type="ECO:0000256" key="2">
    <source>
        <dbReference type="SAM" id="SignalP"/>
    </source>
</evidence>
<feature type="chain" id="PRO_5046818200" evidence="2">
    <location>
        <begin position="36"/>
        <end position="193"/>
    </location>
</feature>
<dbReference type="InterPro" id="IPR021242">
    <property type="entry name" value="DUF2799"/>
</dbReference>
<organism evidence="3 4">
    <name type="scientific">Marinobacter salexigens</name>
    <dbReference type="NCBI Taxonomy" id="1925763"/>
    <lineage>
        <taxon>Bacteria</taxon>
        <taxon>Pseudomonadati</taxon>
        <taxon>Pseudomonadota</taxon>
        <taxon>Gammaproteobacteria</taxon>
        <taxon>Pseudomonadales</taxon>
        <taxon>Marinobacteraceae</taxon>
        <taxon>Marinobacter</taxon>
    </lineage>
</organism>
<keyword evidence="2" id="KW-0732">Signal</keyword>
<dbReference type="Pfam" id="PF10973">
    <property type="entry name" value="DUF2799"/>
    <property type="match status" value="1"/>
</dbReference>
<feature type="coiled-coil region" evidence="1">
    <location>
        <begin position="130"/>
        <end position="188"/>
    </location>
</feature>
<evidence type="ECO:0000313" key="3">
    <source>
        <dbReference type="EMBL" id="MBU2874547.1"/>
    </source>
</evidence>
<keyword evidence="1" id="KW-0175">Coiled coil</keyword>
<gene>
    <name evidence="3" type="ORF">KO508_11095</name>
</gene>
<dbReference type="RefSeq" id="WP_216008385.1">
    <property type="nucleotide sequence ID" value="NZ_JAHKPV010000019.1"/>
</dbReference>
<feature type="signal peptide" evidence="2">
    <location>
        <begin position="1"/>
        <end position="35"/>
    </location>
</feature>